<evidence type="ECO:0000256" key="16">
    <source>
        <dbReference type="SAM" id="SignalP"/>
    </source>
</evidence>
<dbReference type="PROSITE" id="PS00086">
    <property type="entry name" value="CYTOCHROME_P450"/>
    <property type="match status" value="1"/>
</dbReference>
<dbReference type="OrthoDB" id="1103324at2759"/>
<dbReference type="SUPFAM" id="SSF48264">
    <property type="entry name" value="Cytochrome P450"/>
    <property type="match status" value="1"/>
</dbReference>
<accession>A0A8H6XK52</accession>
<dbReference type="EMBL" id="JACAZI010000017">
    <property type="protein sequence ID" value="KAF7342512.1"/>
    <property type="molecule type" value="Genomic_DNA"/>
</dbReference>
<dbReference type="PANTHER" id="PTHR46300">
    <property type="entry name" value="P450, PUTATIVE (EUROFUNG)-RELATED-RELATED"/>
    <property type="match status" value="1"/>
</dbReference>
<evidence type="ECO:0000256" key="6">
    <source>
        <dbReference type="ARBA" id="ARBA00022692"/>
    </source>
</evidence>
<dbReference type="GO" id="GO:0016020">
    <property type="term" value="C:membrane"/>
    <property type="evidence" value="ECO:0007669"/>
    <property type="project" value="UniProtKB-SubCell"/>
</dbReference>
<comment type="cofactor">
    <cofactor evidence="1 14">
        <name>heme</name>
        <dbReference type="ChEBI" id="CHEBI:30413"/>
    </cofactor>
</comment>
<dbReference type="PANTHER" id="PTHR46300:SF2">
    <property type="entry name" value="CYTOCHROME P450 MONOOXYGENASE ALNH-RELATED"/>
    <property type="match status" value="1"/>
</dbReference>
<dbReference type="InterPro" id="IPR036396">
    <property type="entry name" value="Cyt_P450_sf"/>
</dbReference>
<dbReference type="PRINTS" id="PR00463">
    <property type="entry name" value="EP450I"/>
</dbReference>
<keyword evidence="11 15" id="KW-0503">Monooxygenase</keyword>
<dbReference type="Proteomes" id="UP000620124">
    <property type="component" value="Unassembled WGS sequence"/>
</dbReference>
<dbReference type="InterPro" id="IPR017972">
    <property type="entry name" value="Cyt_P450_CS"/>
</dbReference>
<evidence type="ECO:0000256" key="9">
    <source>
        <dbReference type="ARBA" id="ARBA00023002"/>
    </source>
</evidence>
<evidence type="ECO:0000256" key="12">
    <source>
        <dbReference type="ARBA" id="ARBA00023136"/>
    </source>
</evidence>
<dbReference type="GO" id="GO:0020037">
    <property type="term" value="F:heme binding"/>
    <property type="evidence" value="ECO:0007669"/>
    <property type="project" value="InterPro"/>
</dbReference>
<evidence type="ECO:0000256" key="8">
    <source>
        <dbReference type="ARBA" id="ARBA00022989"/>
    </source>
</evidence>
<dbReference type="GO" id="GO:0005506">
    <property type="term" value="F:iron ion binding"/>
    <property type="evidence" value="ECO:0007669"/>
    <property type="project" value="InterPro"/>
</dbReference>
<dbReference type="InterPro" id="IPR050364">
    <property type="entry name" value="Cytochrome_P450_fung"/>
</dbReference>
<evidence type="ECO:0000256" key="14">
    <source>
        <dbReference type="PIRSR" id="PIRSR602401-1"/>
    </source>
</evidence>
<dbReference type="AlphaFoldDB" id="A0A8H6XK52"/>
<dbReference type="GO" id="GO:0016705">
    <property type="term" value="F:oxidoreductase activity, acting on paired donors, with incorporation or reduction of molecular oxygen"/>
    <property type="evidence" value="ECO:0007669"/>
    <property type="project" value="InterPro"/>
</dbReference>
<keyword evidence="9 15" id="KW-0560">Oxidoreductase</keyword>
<feature type="chain" id="PRO_5034463199" evidence="16">
    <location>
        <begin position="23"/>
        <end position="542"/>
    </location>
</feature>
<keyword evidence="16" id="KW-0732">Signal</keyword>
<proteinExistence type="inferred from homology"/>
<evidence type="ECO:0000256" key="13">
    <source>
        <dbReference type="ARBA" id="ARBA00023180"/>
    </source>
</evidence>
<gene>
    <name evidence="17" type="ORF">MVEN_01841300</name>
</gene>
<evidence type="ECO:0000256" key="10">
    <source>
        <dbReference type="ARBA" id="ARBA00023004"/>
    </source>
</evidence>
<keyword evidence="7 14" id="KW-0479">Metal-binding</keyword>
<dbReference type="PRINTS" id="PR00385">
    <property type="entry name" value="P450"/>
</dbReference>
<reference evidence="17" key="1">
    <citation type="submission" date="2020-05" db="EMBL/GenBank/DDBJ databases">
        <title>Mycena genomes resolve the evolution of fungal bioluminescence.</title>
        <authorList>
            <person name="Tsai I.J."/>
        </authorList>
    </citation>
    <scope>NUCLEOTIDE SEQUENCE</scope>
    <source>
        <strain evidence="17">CCC161011</strain>
    </source>
</reference>
<evidence type="ECO:0000256" key="2">
    <source>
        <dbReference type="ARBA" id="ARBA00004167"/>
    </source>
</evidence>
<comment type="subcellular location">
    <subcellularLocation>
        <location evidence="2">Membrane</location>
        <topology evidence="2">Single-pass membrane protein</topology>
    </subcellularLocation>
</comment>
<protein>
    <submittedName>
        <fullName evidence="17">Putative cytochrome P450</fullName>
    </submittedName>
</protein>
<keyword evidence="6" id="KW-0812">Transmembrane</keyword>
<keyword evidence="13" id="KW-0325">Glycoprotein</keyword>
<dbReference type="Pfam" id="PF00067">
    <property type="entry name" value="p450"/>
    <property type="match status" value="1"/>
</dbReference>
<evidence type="ECO:0000313" key="17">
    <source>
        <dbReference type="EMBL" id="KAF7342512.1"/>
    </source>
</evidence>
<organism evidence="17 18">
    <name type="scientific">Mycena venus</name>
    <dbReference type="NCBI Taxonomy" id="2733690"/>
    <lineage>
        <taxon>Eukaryota</taxon>
        <taxon>Fungi</taxon>
        <taxon>Dikarya</taxon>
        <taxon>Basidiomycota</taxon>
        <taxon>Agaricomycotina</taxon>
        <taxon>Agaricomycetes</taxon>
        <taxon>Agaricomycetidae</taxon>
        <taxon>Agaricales</taxon>
        <taxon>Marasmiineae</taxon>
        <taxon>Mycenaceae</taxon>
        <taxon>Mycena</taxon>
    </lineage>
</organism>
<feature type="binding site" description="axial binding residue" evidence="14">
    <location>
        <position position="441"/>
    </location>
    <ligand>
        <name>heme</name>
        <dbReference type="ChEBI" id="CHEBI:30413"/>
    </ligand>
    <ligandPart>
        <name>Fe</name>
        <dbReference type="ChEBI" id="CHEBI:18248"/>
    </ligandPart>
</feature>
<dbReference type="InterPro" id="IPR001128">
    <property type="entry name" value="Cyt_P450"/>
</dbReference>
<dbReference type="CDD" id="cd11065">
    <property type="entry name" value="CYP64-like"/>
    <property type="match status" value="1"/>
</dbReference>
<evidence type="ECO:0000256" key="4">
    <source>
        <dbReference type="ARBA" id="ARBA00010617"/>
    </source>
</evidence>
<evidence type="ECO:0000313" key="18">
    <source>
        <dbReference type="Proteomes" id="UP000620124"/>
    </source>
</evidence>
<sequence length="542" mass="60358">MSVLLVFLLALCVAALLRKVGSREAGLPPGPPTVPILGNVHIFPTEFAHFKFTEWARKYGGIFSLKVGPSTVVVLTDVAAVKELLDKRSATTSDRPAIHIADRITGGLHMVLARSTSTWKILRKTSAAILTAQATAQHLPIQQAEATQLLYDILRSPQASPFPFMCQSIRGELVIMLYGKRAPRYDTPEISGFFNVTHAFNAILGPGAAPPVDAMPFLKFVPERWAKWKRECKRIRNLQRTLYFGMMEETRDRMRRGEGNGCYMEEVVGREKELGMDDEMTSYFGSALQETGSETTASYLQSLILALVAYPEAQKKAHEEIDRVVGEDRLPTLDDLEHMPYIRAMISETHRFRPVGPLGIPHSTLATEEYQGYIIPKGATIFVNIYLIIDLGGIFHDPALFDDPENFIPERYMLAENGTKPGVDGSDLKATFPFGFGRRICPGMHLAHNSININAMNLLWAFDFKPDIDADGNPIMVDTTAYKTGVANAPQPFKCRIAPRSPEKAKIIEREFLDAADTFAKFEVGLNEEDKEYVAKLRAYAG</sequence>
<keyword evidence="8" id="KW-1133">Transmembrane helix</keyword>
<dbReference type="Gene3D" id="1.10.630.10">
    <property type="entry name" value="Cytochrome P450"/>
    <property type="match status" value="1"/>
</dbReference>
<evidence type="ECO:0000256" key="1">
    <source>
        <dbReference type="ARBA" id="ARBA00001971"/>
    </source>
</evidence>
<evidence type="ECO:0000256" key="3">
    <source>
        <dbReference type="ARBA" id="ARBA00005179"/>
    </source>
</evidence>
<evidence type="ECO:0000256" key="5">
    <source>
        <dbReference type="ARBA" id="ARBA00022617"/>
    </source>
</evidence>
<dbReference type="GO" id="GO:0004497">
    <property type="term" value="F:monooxygenase activity"/>
    <property type="evidence" value="ECO:0007669"/>
    <property type="project" value="UniProtKB-KW"/>
</dbReference>
<evidence type="ECO:0000256" key="15">
    <source>
        <dbReference type="RuleBase" id="RU000461"/>
    </source>
</evidence>
<keyword evidence="18" id="KW-1185">Reference proteome</keyword>
<comment type="pathway">
    <text evidence="3">Secondary metabolite biosynthesis.</text>
</comment>
<feature type="signal peptide" evidence="16">
    <location>
        <begin position="1"/>
        <end position="22"/>
    </location>
</feature>
<keyword evidence="12" id="KW-0472">Membrane</keyword>
<keyword evidence="10 14" id="KW-0408">Iron</keyword>
<name>A0A8H6XK52_9AGAR</name>
<evidence type="ECO:0000256" key="11">
    <source>
        <dbReference type="ARBA" id="ARBA00023033"/>
    </source>
</evidence>
<comment type="similarity">
    <text evidence="4 15">Belongs to the cytochrome P450 family.</text>
</comment>
<evidence type="ECO:0000256" key="7">
    <source>
        <dbReference type="ARBA" id="ARBA00022723"/>
    </source>
</evidence>
<dbReference type="InterPro" id="IPR002401">
    <property type="entry name" value="Cyt_P450_E_grp-I"/>
</dbReference>
<keyword evidence="5 14" id="KW-0349">Heme</keyword>
<comment type="caution">
    <text evidence="17">The sequence shown here is derived from an EMBL/GenBank/DDBJ whole genome shotgun (WGS) entry which is preliminary data.</text>
</comment>